<accession>A0A9X2GK00</accession>
<evidence type="ECO:0000313" key="2">
    <source>
        <dbReference type="Proteomes" id="UP001139648"/>
    </source>
</evidence>
<dbReference type="RefSeq" id="WP_276083065.1">
    <property type="nucleotide sequence ID" value="NZ_BAABKA010000007.1"/>
</dbReference>
<gene>
    <name evidence="1" type="ORF">HD597_006240</name>
</gene>
<proteinExistence type="predicted"/>
<protein>
    <recommendedName>
        <fullName evidence="3">Tetracycline repressor TetR C-terminal domain-containing protein</fullName>
    </recommendedName>
</protein>
<dbReference type="AlphaFoldDB" id="A0A9X2GK00"/>
<organism evidence="1 2">
    <name type="scientific">Nonomuraea thailandensis</name>
    <dbReference type="NCBI Taxonomy" id="1188745"/>
    <lineage>
        <taxon>Bacteria</taxon>
        <taxon>Bacillati</taxon>
        <taxon>Actinomycetota</taxon>
        <taxon>Actinomycetes</taxon>
        <taxon>Streptosporangiales</taxon>
        <taxon>Streptosporangiaceae</taxon>
        <taxon>Nonomuraea</taxon>
    </lineage>
</organism>
<evidence type="ECO:0008006" key="3">
    <source>
        <dbReference type="Google" id="ProtNLM"/>
    </source>
</evidence>
<reference evidence="1" key="1">
    <citation type="submission" date="2022-06" db="EMBL/GenBank/DDBJ databases">
        <title>Sequencing the genomes of 1000 actinobacteria strains.</title>
        <authorList>
            <person name="Klenk H.-P."/>
        </authorList>
    </citation>
    <scope>NUCLEOTIDE SEQUENCE</scope>
    <source>
        <strain evidence="1">DSM 46694</strain>
    </source>
</reference>
<dbReference type="EMBL" id="JAMZEB010000002">
    <property type="protein sequence ID" value="MCP2359220.1"/>
    <property type="molecule type" value="Genomic_DNA"/>
</dbReference>
<name>A0A9X2GK00_9ACTN</name>
<comment type="caution">
    <text evidence="1">The sequence shown here is derived from an EMBL/GenBank/DDBJ whole genome shotgun (WGS) entry which is preliminary data.</text>
</comment>
<keyword evidence="2" id="KW-1185">Reference proteome</keyword>
<evidence type="ECO:0000313" key="1">
    <source>
        <dbReference type="EMBL" id="MCP2359220.1"/>
    </source>
</evidence>
<dbReference type="Proteomes" id="UP001139648">
    <property type="component" value="Unassembled WGS sequence"/>
</dbReference>
<sequence>MNPVALPHFSRLLRWARGGGVDPEADFAQALDLLIRGLESELP</sequence>